<keyword evidence="3" id="KW-1185">Reference proteome</keyword>
<evidence type="ECO:0000313" key="3">
    <source>
        <dbReference type="Proteomes" id="UP000276232"/>
    </source>
</evidence>
<dbReference type="InParanoid" id="A0A3N1HT12"/>
<accession>A0A3N1HT12</accession>
<comment type="caution">
    <text evidence="2">The sequence shown here is derived from an EMBL/GenBank/DDBJ whole genome shotgun (WGS) entry which is preliminary data.</text>
</comment>
<gene>
    <name evidence="2" type="ORF">EDC03_0164</name>
</gene>
<sequence>MLLATGVVVMHAVLGLAPASSTSLAGSPASTSATPAAITQTVTETVTRTGPETVTQTIGSTSMSTSGVSSGVAAAQVSPDAGHGGPADPSGHDCVHCQGADHAMSLGHLCLAVVGGLLLAGAAAWGRRRHRLPVLDLDVRRSEQGLRPPARAVLGVPPWSHLSLAQLSLLRV</sequence>
<feature type="chain" id="PRO_5018235121" description="MYXO-CTERM domain-containing protein" evidence="1">
    <location>
        <begin position="26"/>
        <end position="172"/>
    </location>
</feature>
<feature type="signal peptide" evidence="1">
    <location>
        <begin position="1"/>
        <end position="25"/>
    </location>
</feature>
<reference evidence="2 3" key="1">
    <citation type="journal article" date="2015" name="Stand. Genomic Sci.">
        <title>Genomic Encyclopedia of Bacterial and Archaeal Type Strains, Phase III: the genomes of soil and plant-associated and newly described type strains.</title>
        <authorList>
            <person name="Whitman W.B."/>
            <person name="Woyke T."/>
            <person name="Klenk H.P."/>
            <person name="Zhou Y."/>
            <person name="Lilburn T.G."/>
            <person name="Beck B.J."/>
            <person name="De Vos P."/>
            <person name="Vandamme P."/>
            <person name="Eisen J.A."/>
            <person name="Garrity G."/>
            <person name="Hugenholtz P."/>
            <person name="Kyrpides N.C."/>
        </authorList>
    </citation>
    <scope>NUCLEOTIDE SEQUENCE [LARGE SCALE GENOMIC DNA]</scope>
    <source>
        <strain evidence="2 3">CECT 7306</strain>
    </source>
</reference>
<keyword evidence="1" id="KW-0732">Signal</keyword>
<evidence type="ECO:0000313" key="2">
    <source>
        <dbReference type="EMBL" id="ROP45560.1"/>
    </source>
</evidence>
<evidence type="ECO:0008006" key="4">
    <source>
        <dbReference type="Google" id="ProtNLM"/>
    </source>
</evidence>
<dbReference type="AlphaFoldDB" id="A0A3N1HT12"/>
<protein>
    <recommendedName>
        <fullName evidence="4">MYXO-CTERM domain-containing protein</fullName>
    </recommendedName>
</protein>
<dbReference type="EMBL" id="RJKN01000001">
    <property type="protein sequence ID" value="ROP45560.1"/>
    <property type="molecule type" value="Genomic_DNA"/>
</dbReference>
<organism evidence="2 3">
    <name type="scientific">Pseudokineococcus lusitanus</name>
    <dbReference type="NCBI Taxonomy" id="763993"/>
    <lineage>
        <taxon>Bacteria</taxon>
        <taxon>Bacillati</taxon>
        <taxon>Actinomycetota</taxon>
        <taxon>Actinomycetes</taxon>
        <taxon>Kineosporiales</taxon>
        <taxon>Kineosporiaceae</taxon>
        <taxon>Pseudokineococcus</taxon>
    </lineage>
</organism>
<evidence type="ECO:0000256" key="1">
    <source>
        <dbReference type="SAM" id="SignalP"/>
    </source>
</evidence>
<dbReference type="Proteomes" id="UP000276232">
    <property type="component" value="Unassembled WGS sequence"/>
</dbReference>
<name>A0A3N1HT12_9ACTN</name>
<proteinExistence type="predicted"/>